<dbReference type="PANTHER" id="PTHR36373">
    <property type="entry name" value="EXPRESSED PROTEIN"/>
    <property type="match status" value="1"/>
</dbReference>
<dbReference type="PANTHER" id="PTHR36373:SF1">
    <property type="entry name" value="EXPRESSED PROTEIN"/>
    <property type="match status" value="1"/>
</dbReference>
<reference evidence="2 3" key="1">
    <citation type="submission" date="2022-01" db="EMBL/GenBank/DDBJ databases">
        <authorList>
            <person name="Xiong W."/>
            <person name="Schranz E."/>
        </authorList>
    </citation>
    <scope>NUCLEOTIDE SEQUENCE [LARGE SCALE GENOMIC DNA]</scope>
</reference>
<comment type="caution">
    <text evidence="2">The sequence shown here is derived from an EMBL/GenBank/DDBJ whole genome shotgun (WGS) entry which is preliminary data.</text>
</comment>
<feature type="transmembrane region" description="Helical" evidence="1">
    <location>
        <begin position="129"/>
        <end position="148"/>
    </location>
</feature>
<keyword evidence="1" id="KW-0472">Membrane</keyword>
<keyword evidence="1" id="KW-0812">Transmembrane</keyword>
<organism evidence="2 3">
    <name type="scientific">Lactuca virosa</name>
    <dbReference type="NCBI Taxonomy" id="75947"/>
    <lineage>
        <taxon>Eukaryota</taxon>
        <taxon>Viridiplantae</taxon>
        <taxon>Streptophyta</taxon>
        <taxon>Embryophyta</taxon>
        <taxon>Tracheophyta</taxon>
        <taxon>Spermatophyta</taxon>
        <taxon>Magnoliopsida</taxon>
        <taxon>eudicotyledons</taxon>
        <taxon>Gunneridae</taxon>
        <taxon>Pentapetalae</taxon>
        <taxon>asterids</taxon>
        <taxon>campanulids</taxon>
        <taxon>Asterales</taxon>
        <taxon>Asteraceae</taxon>
        <taxon>Cichorioideae</taxon>
        <taxon>Cichorieae</taxon>
        <taxon>Lactucinae</taxon>
        <taxon>Lactuca</taxon>
    </lineage>
</organism>
<evidence type="ECO:0000256" key="1">
    <source>
        <dbReference type="SAM" id="Phobius"/>
    </source>
</evidence>
<accession>A0AAU9MA78</accession>
<name>A0AAU9MA78_9ASTR</name>
<keyword evidence="3" id="KW-1185">Reference proteome</keyword>
<keyword evidence="1" id="KW-1133">Transmembrane helix</keyword>
<dbReference type="EMBL" id="CAKMRJ010001112">
    <property type="protein sequence ID" value="CAH1423059.1"/>
    <property type="molecule type" value="Genomic_DNA"/>
</dbReference>
<dbReference type="AlphaFoldDB" id="A0AAU9MA78"/>
<evidence type="ECO:0000313" key="3">
    <source>
        <dbReference type="Proteomes" id="UP001157418"/>
    </source>
</evidence>
<sequence length="227" mass="26568">MVTYMIVLLTSSGPKHARALAVIDWKDSKFEKDMLYEDIYAPQWIDFSNHDAPVDDEAWFYRPDCDHPKTVEDFFRQRTPNSAKLPRSVSVSEIPEFSDRNRRDAALKNCHPRNLKKWDLLYSYHLNQVNGVVSFICLVLILNLQFFSSDHQCFLKSRMEDNSANQNNQQQQPPNSKMVLHNIENSVVTEPIVIKRRKQVVKLSYILVMFFGYTTSFDTQFSFGFNN</sequence>
<gene>
    <name evidence="2" type="ORF">LVIROSA_LOCUS10354</name>
</gene>
<protein>
    <submittedName>
        <fullName evidence="2">Uncharacterized protein</fullName>
    </submittedName>
</protein>
<evidence type="ECO:0000313" key="2">
    <source>
        <dbReference type="EMBL" id="CAH1423059.1"/>
    </source>
</evidence>
<proteinExistence type="predicted"/>
<dbReference type="Proteomes" id="UP001157418">
    <property type="component" value="Unassembled WGS sequence"/>
</dbReference>
<feature type="transmembrane region" description="Helical" evidence="1">
    <location>
        <begin position="203"/>
        <end position="223"/>
    </location>
</feature>